<dbReference type="GO" id="GO:0006364">
    <property type="term" value="P:rRNA processing"/>
    <property type="evidence" value="ECO:0007669"/>
    <property type="project" value="TreeGrafter"/>
</dbReference>
<proteinExistence type="predicted"/>
<dbReference type="Pfam" id="PF00575">
    <property type="entry name" value="S1"/>
    <property type="match status" value="1"/>
</dbReference>
<evidence type="ECO:0000259" key="6">
    <source>
        <dbReference type="PROSITE" id="PS50126"/>
    </source>
</evidence>
<dbReference type="PROSITE" id="PS50126">
    <property type="entry name" value="S1"/>
    <property type="match status" value="1"/>
</dbReference>
<dbReference type="InterPro" id="IPR012340">
    <property type="entry name" value="NA-bd_OB-fold"/>
</dbReference>
<keyword evidence="5" id="KW-0694">RNA-binding</keyword>
<gene>
    <name evidence="7" type="ORF">GH741_09820</name>
</gene>
<dbReference type="InterPro" id="IPR019307">
    <property type="entry name" value="RNA-bd_AU-1/RNase_E/G"/>
</dbReference>
<evidence type="ECO:0000256" key="5">
    <source>
        <dbReference type="ARBA" id="ARBA00022884"/>
    </source>
</evidence>
<evidence type="ECO:0000256" key="4">
    <source>
        <dbReference type="ARBA" id="ARBA00022842"/>
    </source>
</evidence>
<keyword evidence="2" id="KW-0479">Metal-binding</keyword>
<sequence length="487" mass="55549">MVSIYIQSATTEQIGIVKEKNRVTELIVNRPTQTNQVGNIYIGRVITIEKGLQAAFIDIGDDKHGFLQRKELPEARKDNKKGIESVITEGQSILVQVQKEAYGNKGARLTTNLTVPGINIVYLPHGNYIAVSKKLSDKLRVDLRKEIDSIRQGEEGAIIRTSAKDCSIDITLNEYTQLRDKWRLLEIQSRKCTVPSCVYTDKTVPDRLIRQFSPSEIKEIYLDSSDEARRIRSEYPSLQESIHWEKNIEDSLPFSVKQLMEQAVNPLVQTNTGVELIIEQTEAMTVIDVNTAGFTGKTSKSQTIVQANIDAAIEVAKQIRFRNLSGIIIIDFIDMNNNSSEEKVVQAFKKELAKDSVRTEIYGFTKLGLLEMTRKRESQTLPYLLLDNNQMKRRDFSSITYAYMLERELFQYQTSQYEALYIEISPAVYKSFQNEINLAKLKESILKEVFIKITRSVASYVIKLTGSQELVTSHFSRNNNDSIDKLF</sequence>
<dbReference type="PANTHER" id="PTHR30001">
    <property type="entry name" value="RIBONUCLEASE"/>
    <property type="match status" value="1"/>
</dbReference>
<dbReference type="AlphaFoldDB" id="A0A6A8DP05"/>
<evidence type="ECO:0000313" key="7">
    <source>
        <dbReference type="EMBL" id="MRH42982.1"/>
    </source>
</evidence>
<protein>
    <submittedName>
        <fullName evidence="7">Rne/Rng family ribonuclease</fullName>
    </submittedName>
</protein>
<dbReference type="SMART" id="SM00316">
    <property type="entry name" value="S1"/>
    <property type="match status" value="1"/>
</dbReference>
<dbReference type="EMBL" id="WJNG01000007">
    <property type="protein sequence ID" value="MRH42982.1"/>
    <property type="molecule type" value="Genomic_DNA"/>
</dbReference>
<dbReference type="CDD" id="cd04453">
    <property type="entry name" value="S1_RNase_E"/>
    <property type="match status" value="1"/>
</dbReference>
<organism evidence="7 8">
    <name type="scientific">Aquibacillus halophilus</name>
    <dbReference type="NCBI Taxonomy" id="930132"/>
    <lineage>
        <taxon>Bacteria</taxon>
        <taxon>Bacillati</taxon>
        <taxon>Bacillota</taxon>
        <taxon>Bacilli</taxon>
        <taxon>Bacillales</taxon>
        <taxon>Bacillaceae</taxon>
        <taxon>Aquibacillus</taxon>
    </lineage>
</organism>
<dbReference type="InterPro" id="IPR003029">
    <property type="entry name" value="S1_domain"/>
</dbReference>
<dbReference type="OrthoDB" id="9804278at2"/>
<dbReference type="GO" id="GO:0003723">
    <property type="term" value="F:RNA binding"/>
    <property type="evidence" value="ECO:0007669"/>
    <property type="project" value="UniProtKB-KW"/>
</dbReference>
<dbReference type="Proteomes" id="UP000799092">
    <property type="component" value="Unassembled WGS sequence"/>
</dbReference>
<accession>A0A6A8DP05</accession>
<dbReference type="RefSeq" id="WP_153736624.1">
    <property type="nucleotide sequence ID" value="NZ_WJNG01000007.1"/>
</dbReference>
<feature type="domain" description="S1 motif" evidence="6">
    <location>
        <begin position="38"/>
        <end position="112"/>
    </location>
</feature>
<dbReference type="GO" id="GO:0046872">
    <property type="term" value="F:metal ion binding"/>
    <property type="evidence" value="ECO:0007669"/>
    <property type="project" value="UniProtKB-KW"/>
</dbReference>
<keyword evidence="8" id="KW-1185">Reference proteome</keyword>
<dbReference type="Gene3D" id="2.40.50.140">
    <property type="entry name" value="Nucleic acid-binding proteins"/>
    <property type="match status" value="1"/>
</dbReference>
<comment type="caution">
    <text evidence="7">The sequence shown here is derived from an EMBL/GenBank/DDBJ whole genome shotgun (WGS) entry which is preliminary data.</text>
</comment>
<dbReference type="PANTHER" id="PTHR30001:SF0">
    <property type="entry name" value="RIBONUCLEASE G"/>
    <property type="match status" value="1"/>
</dbReference>
<reference evidence="7" key="1">
    <citation type="submission" date="2019-11" db="EMBL/GenBank/DDBJ databases">
        <authorList>
            <person name="Li J."/>
        </authorList>
    </citation>
    <scope>NUCLEOTIDE SEQUENCE</scope>
    <source>
        <strain evidence="7">B6B</strain>
    </source>
</reference>
<evidence type="ECO:0000313" key="8">
    <source>
        <dbReference type="Proteomes" id="UP000799092"/>
    </source>
</evidence>
<dbReference type="GO" id="GO:0016787">
    <property type="term" value="F:hydrolase activity"/>
    <property type="evidence" value="ECO:0007669"/>
    <property type="project" value="UniProtKB-KW"/>
</dbReference>
<keyword evidence="3" id="KW-0378">Hydrolase</keyword>
<dbReference type="GO" id="GO:0004540">
    <property type="term" value="F:RNA nuclease activity"/>
    <property type="evidence" value="ECO:0007669"/>
    <property type="project" value="InterPro"/>
</dbReference>
<evidence type="ECO:0000256" key="3">
    <source>
        <dbReference type="ARBA" id="ARBA00022801"/>
    </source>
</evidence>
<keyword evidence="4" id="KW-0460">Magnesium</keyword>
<name>A0A6A8DP05_9BACI</name>
<dbReference type="Pfam" id="PF10150">
    <property type="entry name" value="RNase_E_G"/>
    <property type="match status" value="1"/>
</dbReference>
<dbReference type="NCBIfam" id="TIGR00757">
    <property type="entry name" value="RNaseEG"/>
    <property type="match status" value="1"/>
</dbReference>
<dbReference type="SUPFAM" id="SSF50249">
    <property type="entry name" value="Nucleic acid-binding proteins"/>
    <property type="match status" value="1"/>
</dbReference>
<evidence type="ECO:0000256" key="2">
    <source>
        <dbReference type="ARBA" id="ARBA00022723"/>
    </source>
</evidence>
<dbReference type="InterPro" id="IPR004659">
    <property type="entry name" value="RNase_E/G"/>
</dbReference>
<evidence type="ECO:0000256" key="1">
    <source>
        <dbReference type="ARBA" id="ARBA00001946"/>
    </source>
</evidence>
<comment type="cofactor">
    <cofactor evidence="1">
        <name>Mg(2+)</name>
        <dbReference type="ChEBI" id="CHEBI:18420"/>
    </cofactor>
</comment>
<dbReference type="GO" id="GO:0005737">
    <property type="term" value="C:cytoplasm"/>
    <property type="evidence" value="ECO:0007669"/>
    <property type="project" value="TreeGrafter"/>
</dbReference>